<feature type="region of interest" description="Disordered" evidence="1">
    <location>
        <begin position="1596"/>
        <end position="1632"/>
    </location>
</feature>
<dbReference type="InterPro" id="IPR036305">
    <property type="entry name" value="RGS_sf"/>
</dbReference>
<feature type="compositionally biased region" description="Basic and acidic residues" evidence="1">
    <location>
        <begin position="731"/>
        <end position="748"/>
    </location>
</feature>
<feature type="compositionally biased region" description="Polar residues" evidence="1">
    <location>
        <begin position="1899"/>
        <end position="1916"/>
    </location>
</feature>
<accession>A0AAU9WB09</accession>
<name>A0AAU9WB09_9CNID</name>
<feature type="region of interest" description="Disordered" evidence="1">
    <location>
        <begin position="982"/>
        <end position="1001"/>
    </location>
</feature>
<dbReference type="SUPFAM" id="SSF48097">
    <property type="entry name" value="Regulator of G-protein signaling, RGS"/>
    <property type="match status" value="4"/>
</dbReference>
<dbReference type="GO" id="GO:0001965">
    <property type="term" value="F:G-protein alpha-subunit binding"/>
    <property type="evidence" value="ECO:0007669"/>
    <property type="project" value="InterPro"/>
</dbReference>
<feature type="compositionally biased region" description="Polar residues" evidence="1">
    <location>
        <begin position="982"/>
        <end position="994"/>
    </location>
</feature>
<feature type="domain" description="RGS" evidence="2">
    <location>
        <begin position="1457"/>
        <end position="1567"/>
    </location>
</feature>
<feature type="region of interest" description="Disordered" evidence="1">
    <location>
        <begin position="1826"/>
        <end position="1865"/>
    </location>
</feature>
<feature type="compositionally biased region" description="Low complexity" evidence="1">
    <location>
        <begin position="1839"/>
        <end position="1852"/>
    </location>
</feature>
<reference evidence="3 4" key="1">
    <citation type="submission" date="2022-05" db="EMBL/GenBank/DDBJ databases">
        <authorList>
            <consortium name="Genoscope - CEA"/>
            <person name="William W."/>
        </authorList>
    </citation>
    <scope>NUCLEOTIDE SEQUENCE [LARGE SCALE GENOMIC DNA]</scope>
</reference>
<dbReference type="Proteomes" id="UP001159428">
    <property type="component" value="Unassembled WGS sequence"/>
</dbReference>
<feature type="compositionally biased region" description="Basic residues" evidence="1">
    <location>
        <begin position="1964"/>
        <end position="1973"/>
    </location>
</feature>
<evidence type="ECO:0000313" key="4">
    <source>
        <dbReference type="Proteomes" id="UP001159428"/>
    </source>
</evidence>
<feature type="compositionally biased region" description="Basic and acidic residues" evidence="1">
    <location>
        <begin position="406"/>
        <end position="425"/>
    </location>
</feature>
<feature type="region of interest" description="Disordered" evidence="1">
    <location>
        <begin position="448"/>
        <end position="522"/>
    </location>
</feature>
<feature type="compositionally biased region" description="Low complexity" evidence="1">
    <location>
        <begin position="256"/>
        <end position="274"/>
    </location>
</feature>
<dbReference type="SMART" id="SM00315">
    <property type="entry name" value="RGS"/>
    <property type="match status" value="1"/>
</dbReference>
<feature type="compositionally biased region" description="Acidic residues" evidence="1">
    <location>
        <begin position="749"/>
        <end position="764"/>
    </location>
</feature>
<feature type="domain" description="RGS" evidence="2">
    <location>
        <begin position="1286"/>
        <end position="1347"/>
    </location>
</feature>
<feature type="domain" description="RGS" evidence="2">
    <location>
        <begin position="819"/>
        <end position="870"/>
    </location>
</feature>
<keyword evidence="4" id="KW-1185">Reference proteome</keyword>
<feature type="region of interest" description="Disordered" evidence="1">
    <location>
        <begin position="1690"/>
        <end position="1756"/>
    </location>
</feature>
<dbReference type="PANTHER" id="PTHR46583:SF1">
    <property type="entry name" value="REGULATOR OF G-PROTEIN SIGNALING 22"/>
    <property type="match status" value="1"/>
</dbReference>
<feature type="compositionally biased region" description="Polar residues" evidence="1">
    <location>
        <begin position="681"/>
        <end position="698"/>
    </location>
</feature>
<feature type="compositionally biased region" description="Polar residues" evidence="1">
    <location>
        <begin position="462"/>
        <end position="475"/>
    </location>
</feature>
<evidence type="ECO:0000259" key="2">
    <source>
        <dbReference type="PROSITE" id="PS50132"/>
    </source>
</evidence>
<feature type="region of interest" description="Disordered" evidence="1">
    <location>
        <begin position="363"/>
        <end position="425"/>
    </location>
</feature>
<evidence type="ECO:0000256" key="1">
    <source>
        <dbReference type="SAM" id="MobiDB-lite"/>
    </source>
</evidence>
<dbReference type="PANTHER" id="PTHR46583">
    <property type="entry name" value="REGULATOR OF G-PROTEIN SIGNALING 22"/>
    <property type="match status" value="1"/>
</dbReference>
<feature type="compositionally biased region" description="Basic and acidic residues" evidence="1">
    <location>
        <begin position="1714"/>
        <end position="1729"/>
    </location>
</feature>
<dbReference type="Pfam" id="PF00615">
    <property type="entry name" value="RGS"/>
    <property type="match status" value="3"/>
</dbReference>
<feature type="region of interest" description="Disordered" evidence="1">
    <location>
        <begin position="1889"/>
        <end position="1919"/>
    </location>
</feature>
<dbReference type="InterPro" id="IPR016137">
    <property type="entry name" value="RGS"/>
</dbReference>
<feature type="region of interest" description="Disordered" evidence="1">
    <location>
        <begin position="247"/>
        <end position="299"/>
    </location>
</feature>
<feature type="region of interest" description="Disordered" evidence="1">
    <location>
        <begin position="1935"/>
        <end position="1990"/>
    </location>
</feature>
<evidence type="ECO:0000313" key="3">
    <source>
        <dbReference type="EMBL" id="CAH3110659.1"/>
    </source>
</evidence>
<feature type="region of interest" description="Disordered" evidence="1">
    <location>
        <begin position="635"/>
        <end position="772"/>
    </location>
</feature>
<feature type="compositionally biased region" description="Basic and acidic residues" evidence="1">
    <location>
        <begin position="601"/>
        <end position="616"/>
    </location>
</feature>
<proteinExistence type="predicted"/>
<protein>
    <recommendedName>
        <fullName evidence="2">RGS domain-containing protein</fullName>
    </recommendedName>
</protein>
<feature type="compositionally biased region" description="Basic and acidic residues" evidence="1">
    <location>
        <begin position="380"/>
        <end position="394"/>
    </location>
</feature>
<dbReference type="InterPro" id="IPR044926">
    <property type="entry name" value="RGS_subdomain_2"/>
</dbReference>
<gene>
    <name evidence="3" type="ORF">PMEA_00003769</name>
</gene>
<dbReference type="GO" id="GO:0009966">
    <property type="term" value="P:regulation of signal transduction"/>
    <property type="evidence" value="ECO:0007669"/>
    <property type="project" value="InterPro"/>
</dbReference>
<dbReference type="EMBL" id="CALNXJ010000012">
    <property type="protein sequence ID" value="CAH3110659.1"/>
    <property type="molecule type" value="Genomic_DNA"/>
</dbReference>
<feature type="domain" description="RGS" evidence="2">
    <location>
        <begin position="1117"/>
        <end position="1210"/>
    </location>
</feature>
<organism evidence="3 4">
    <name type="scientific">Pocillopora meandrina</name>
    <dbReference type="NCBI Taxonomy" id="46732"/>
    <lineage>
        <taxon>Eukaryota</taxon>
        <taxon>Metazoa</taxon>
        <taxon>Cnidaria</taxon>
        <taxon>Anthozoa</taxon>
        <taxon>Hexacorallia</taxon>
        <taxon>Scleractinia</taxon>
        <taxon>Astrocoeniina</taxon>
        <taxon>Pocilloporidae</taxon>
        <taxon>Pocillopora</taxon>
    </lineage>
</organism>
<dbReference type="GO" id="GO:0005634">
    <property type="term" value="C:nucleus"/>
    <property type="evidence" value="ECO:0007669"/>
    <property type="project" value="TreeGrafter"/>
</dbReference>
<dbReference type="GO" id="GO:0005737">
    <property type="term" value="C:cytoplasm"/>
    <property type="evidence" value="ECO:0007669"/>
    <property type="project" value="TreeGrafter"/>
</dbReference>
<dbReference type="PROSITE" id="PS50132">
    <property type="entry name" value="RGS"/>
    <property type="match status" value="4"/>
</dbReference>
<dbReference type="InterPro" id="IPR042651">
    <property type="entry name" value="Rgs22"/>
</dbReference>
<feature type="region of interest" description="Disordered" evidence="1">
    <location>
        <begin position="586"/>
        <end position="619"/>
    </location>
</feature>
<comment type="caution">
    <text evidence="3">The sequence shown here is derived from an EMBL/GenBank/DDBJ whole genome shotgun (WGS) entry which is preliminary data.</text>
</comment>
<sequence>MSTDSSSDNIDALTEKNLESLLQEDEGFVDFFNNFLALPCFAERLHYNTELGVFEEFIEKLADDVGKGDAKAASQLRQFTHFKGTIYNVAANQSRIGYYVTVLDKVHGLEFVKKHRLHLFLRSELYAEYKLTKHLSTVQESFFRDLHPESSEDDDSGVEEAAVFHPAGRRRSVVSFNLTPSLGEAPSPDTDRDAENEGIMYLPTNVRSIEETFDAWHESFKRTESRASMFSSGDGSYRKLNTPQIMEEDEASATRSTSSCFSTKESESSASNNARPVSGLSIASDNTEKGLSPAEPSSRISSASTVSFFLENQSSFVLNQEESNACHLDSESRGDRLGADEMTRSLSSALSFITEHGKVIGNSSAPGSIIGETDLGEQEDATRKEDNTSEKDFVVEEAGIAGREGISSREEAERESVPPGEKDSVVEFEQFAEHRNSCFKEGIEENLAKTERDGYPLECESLTGSSTVENTSPDGTRSEMGMGNSESDVIKEPLTPDLGAQRKSGNEDARESLDEEQVPSIDIEVTCSDEEETLDKEIALNDDAVDLNSVADSNSGENCGSVAARVELSLNTEDIFIIKEKASVSNAPDYTGQVDDNLGGNDEKRNSSRTQRDEGKLTVSDEDCLHCKNAKRKNVSPTLDLDTSLGERSTSSKEELKKVNLSNVCSDPGEIGSVDEYSGHRSAQSGSIAEEISNTGISPLSKVDVDSENNNKETSFQGRENDDTEMATGEIESKKQDLQGEEPSPGKDSDDDDDDDDREDDDEAGYTTEASATTLQGIRGIFGSRRRSSLVATSVGFDAGDDSMFSDDGSELDDKPYDLATKEGFDMFREFLLETSGEKLLQFWLEVECGKYLENEDERNRLVQSLRDRFWRSGGIYEFSAVTKSRLNLVDASTLTFDKLFSIQPDVLRPLLSYWCMRFTMHQQRVSHSHDHDYNTMSQDRLKSCFRREITSSNLPQVPAHVGLSQVLANKTLARPQSSFVKNRPVTQHQTSRPQVRAKSAHPRLLQANKYVHTNASTTQLQNIIAPVRTGYGFEQPPGPSFPVEPEPDYAPSVRLFINPVPSPDSKIQRMMRTLHRTSIYVEGSKPALARETGSKTAAMMDSLIQGLIYERQTGDYFKLFLQKSGNETWMNCLAFWKSLQEYNAYFFADSLNPSLLSRKARTMYANFVVSGSAQDVHVHRDIQVQVHKELEPPYEELFDAVEEHVLHSLLEPWQLHLEQEKSVFDAEVPKQQTLRHIEIQVVAKRRQSIISTRRGLDPAEEDHEKERISVEEANRPFPVPKDGITFESLIRNRDEVEYFKEFLNKKHNRGIKDLMAWTDMETFRRVPRFMEEKRDKKAREIRENWLGKKYFFGADSPATRDGQNLIMNINGGRPIKERPQSPVILESQKFVRARIERRWLMLFKQTAEFLERQKPRAVSVPEMVEDIMLKRRLQRSEAAWKILNSRWVSSSRDVVALRQTLLNPSLAAEFTAFVAMKGDTLESNVQFWLEVQKFKDLCHAHAQQTLIQRKIQTIIDCFLNSAIAPELQIDIPIEMADKLMERLSGRNPSIHPYVFREAQMTVFRVLFNHWKEFITHRSKIPEGEDPREHFAEMLRRHRADNKSKKEASERRRLARLSAERKKKEKEEREKKRIEDLSSLFSMDTGSYFYSEEDDLRSWSYSKHLVEQERQEHIKRLREQGIIVPEEELVEEKEETKSRRSRVSMTKSSTFGKKVHDTASDKKSSEGSSRRLQAKLGNLKKHTHGQMSPSLARRGSAVSTVVSITRRNSGVSLALSRKDEKMSVATVSKDDKGVEKGEEKVTVLKDTQEEKINQGKSSEIQVIHIASPETPQPHNEGKLLPQRSRSSRRLLPGKQPPKSAGKKRVPLDAISCISDYSVLSNIEFQPRVTPLGKDGQQGGTSLLTSKSLKDFTNSPEGAQLSMPLPLVRITSASHLEKSDTDGSIGDPSPLYYKPRPMTQSLKKSPTRPGRRKGLGLTKEEMQIKPDVIVN</sequence>
<dbReference type="Gene3D" id="1.10.167.10">
    <property type="entry name" value="Regulator of G-protein Signalling 4, domain 2"/>
    <property type="match status" value="4"/>
</dbReference>